<feature type="transmembrane region" description="Helical" evidence="1">
    <location>
        <begin position="221"/>
        <end position="244"/>
    </location>
</feature>
<name>A0A249K8J4_9ACTN</name>
<evidence type="ECO:0000313" key="3">
    <source>
        <dbReference type="Proteomes" id="UP000217171"/>
    </source>
</evidence>
<dbReference type="Proteomes" id="UP000217171">
    <property type="component" value="Chromosome"/>
</dbReference>
<dbReference type="Pfam" id="PF14494">
    <property type="entry name" value="DUF4436"/>
    <property type="match status" value="1"/>
</dbReference>
<protein>
    <submittedName>
        <fullName evidence="2">DUF4436 domain-containing protein</fullName>
    </submittedName>
</protein>
<dbReference type="InterPro" id="IPR027948">
    <property type="entry name" value="DUF4436"/>
</dbReference>
<dbReference type="EMBL" id="CP016771">
    <property type="protein sequence ID" value="ASY13117.1"/>
    <property type="molecule type" value="Genomic_DNA"/>
</dbReference>
<reference evidence="2 3" key="1">
    <citation type="submission" date="2016-07" db="EMBL/GenBank/DDBJ databases">
        <title>High microdiversification within the ubiquitous acI lineage of Actinobacteria.</title>
        <authorList>
            <person name="Neuenschwander S.M."/>
            <person name="Salcher M."/>
            <person name="Ghai R."/>
            <person name="Pernthaler J."/>
        </authorList>
    </citation>
    <scope>NUCLEOTIDE SEQUENCE [LARGE SCALE GENOMIC DNA]</scope>
    <source>
        <strain evidence="2">MMS-21-160</strain>
    </source>
</reference>
<organism evidence="2 3">
    <name type="scientific">Candidatus Nanopelagicus hibericus</name>
    <dbReference type="NCBI Taxonomy" id="1884915"/>
    <lineage>
        <taxon>Bacteria</taxon>
        <taxon>Bacillati</taxon>
        <taxon>Actinomycetota</taxon>
        <taxon>Actinomycetes</taxon>
        <taxon>Candidatus Nanopelagicales</taxon>
        <taxon>Candidatus Nanopelagicaceae</taxon>
        <taxon>Candidatus Nanopelagicus</taxon>
    </lineage>
</organism>
<dbReference type="AlphaFoldDB" id="A0A249K8J4"/>
<dbReference type="RefSeq" id="WP_095672203.1">
    <property type="nucleotide sequence ID" value="NZ_CP016771.1"/>
</dbReference>
<gene>
    <name evidence="2" type="ORF">B1s21160_01965</name>
</gene>
<keyword evidence="1" id="KW-0472">Membrane</keyword>
<accession>A0A249K8J4</accession>
<feature type="transmembrane region" description="Helical" evidence="1">
    <location>
        <begin position="256"/>
        <end position="276"/>
    </location>
</feature>
<dbReference type="OrthoDB" id="8438075at2"/>
<evidence type="ECO:0000256" key="1">
    <source>
        <dbReference type="SAM" id="Phobius"/>
    </source>
</evidence>
<evidence type="ECO:0000313" key="2">
    <source>
        <dbReference type="EMBL" id="ASY13117.1"/>
    </source>
</evidence>
<keyword evidence="1" id="KW-0812">Transmembrane</keyword>
<feature type="transmembrane region" description="Helical" evidence="1">
    <location>
        <begin position="288"/>
        <end position="311"/>
    </location>
</feature>
<sequence length="323" mass="35516">MFPKINLQDRHTKTILGAIIFIAVILAFFARGGTTSVDKHSKNLLSCDPGQWSTSVYYSDNKDGCPDLIEFYLLPSFVNEAASELVTRVVTAPSGLYGVAERNSGFTNRAFTVDLDSVDAARTLNTSSNATIGINSRSKMSTKNALFYYPFDFYVGEITLQATDFQTKSTIPSTVSVGVQSLSGWQLKFSQSGEPEPESRDKIIYGDGLAKISWELKRANVIFIAIILLIFLMMIALVSGFAITRSISSGNRPPSMNLLLWLATILFAIIQVRGNFPGGPPLGILIDYLIVFPVLSLLLLLGIANTFFWLARADWDIENEKAV</sequence>
<proteinExistence type="predicted"/>
<keyword evidence="3" id="KW-1185">Reference proteome</keyword>
<feature type="transmembrane region" description="Helical" evidence="1">
    <location>
        <begin position="12"/>
        <end position="30"/>
    </location>
</feature>
<dbReference type="KEGG" id="nhi:B1s21160_01965"/>
<keyword evidence="1" id="KW-1133">Transmembrane helix</keyword>